<dbReference type="Pfam" id="PF06560">
    <property type="entry name" value="GPI"/>
    <property type="match status" value="1"/>
</dbReference>
<dbReference type="GO" id="GO:0006094">
    <property type="term" value="P:gluconeogenesis"/>
    <property type="evidence" value="ECO:0007669"/>
    <property type="project" value="UniProtKB-KW"/>
</dbReference>
<dbReference type="InterPro" id="IPR011051">
    <property type="entry name" value="RmlC_Cupin_sf"/>
</dbReference>
<dbReference type="GO" id="GO:0004347">
    <property type="term" value="F:glucose-6-phosphate isomerase activity"/>
    <property type="evidence" value="ECO:0007669"/>
    <property type="project" value="UniProtKB-EC"/>
</dbReference>
<comment type="pathway">
    <text evidence="1">Carbohydrate degradation; glycolysis; D-glyceraldehyde 3-phosphate and glycerone phosphate from D-glucose: step 2/4.</text>
</comment>
<dbReference type="UniPathway" id="UPA00109">
    <property type="reaction ID" value="UER00181"/>
</dbReference>
<dbReference type="GO" id="GO:0006096">
    <property type="term" value="P:glycolytic process"/>
    <property type="evidence" value="ECO:0007669"/>
    <property type="project" value="UniProtKB-UniPathway"/>
</dbReference>
<evidence type="ECO:0000256" key="4">
    <source>
        <dbReference type="ARBA" id="ARBA00022432"/>
    </source>
</evidence>
<evidence type="ECO:0000313" key="9">
    <source>
        <dbReference type="Proteomes" id="UP000229370"/>
    </source>
</evidence>
<evidence type="ECO:0000313" key="8">
    <source>
        <dbReference type="EMBL" id="PJC81411.1"/>
    </source>
</evidence>
<evidence type="ECO:0000256" key="6">
    <source>
        <dbReference type="ARBA" id="ARBA00029321"/>
    </source>
</evidence>
<accession>A0A2M8GLI1</accession>
<dbReference type="GO" id="GO:0005737">
    <property type="term" value="C:cytoplasm"/>
    <property type="evidence" value="ECO:0007669"/>
    <property type="project" value="InterPro"/>
</dbReference>
<comment type="caution">
    <text evidence="8">The sequence shown here is derived from an EMBL/GenBank/DDBJ whole genome shotgun (WGS) entry which is preliminary data.</text>
</comment>
<comment type="catalytic activity">
    <reaction evidence="6">
        <text>alpha-D-glucose 6-phosphate = beta-D-fructose 6-phosphate</text>
        <dbReference type="Rhea" id="RHEA:11816"/>
        <dbReference type="ChEBI" id="CHEBI:57634"/>
        <dbReference type="ChEBI" id="CHEBI:58225"/>
        <dbReference type="EC" id="5.3.1.9"/>
    </reaction>
</comment>
<evidence type="ECO:0000256" key="1">
    <source>
        <dbReference type="ARBA" id="ARBA00004926"/>
    </source>
</evidence>
<evidence type="ECO:0000256" key="5">
    <source>
        <dbReference type="ARBA" id="ARBA00023152"/>
    </source>
</evidence>
<comment type="similarity">
    <text evidence="2">Belongs to the archaeal-type GPI family.</text>
</comment>
<dbReference type="Proteomes" id="UP000229370">
    <property type="component" value="Unassembled WGS sequence"/>
</dbReference>
<proteinExistence type="inferred from homology"/>
<evidence type="ECO:0000259" key="7">
    <source>
        <dbReference type="Pfam" id="PF06560"/>
    </source>
</evidence>
<organism evidence="8 9">
    <name type="scientific">Candidatus Roizmanbacteria bacterium CG_4_8_14_3_um_filter_36_10</name>
    <dbReference type="NCBI Taxonomy" id="1974834"/>
    <lineage>
        <taxon>Bacteria</taxon>
        <taxon>Candidatus Roizmaniibacteriota</taxon>
    </lineage>
</organism>
<sequence>MKINFEFVDKHYAARTHEKMKEVLMDPNGDGPVNYYYMIRGGKEQKNITIWEPGTVCGEYIKTYGHYHVGKLDETYWILYGKAVAVEQKLALDKEGNMIPNVVEEFRAIPVKAGDSIHFASGHGHLCANVGGTYFVTADDSPVGFEDKKDEASMPGHADYLLVQKMRGFAYYVVEYRGKPALVKNKLYKEIKKQDLGGLLIIEK</sequence>
<evidence type="ECO:0000256" key="2">
    <source>
        <dbReference type="ARBA" id="ARBA00006542"/>
    </source>
</evidence>
<dbReference type="EMBL" id="PFQK01000085">
    <property type="protein sequence ID" value="PJC81411.1"/>
    <property type="molecule type" value="Genomic_DNA"/>
</dbReference>
<dbReference type="SUPFAM" id="SSF51182">
    <property type="entry name" value="RmlC-like cupins"/>
    <property type="match status" value="1"/>
</dbReference>
<dbReference type="AlphaFoldDB" id="A0A2M8GLI1"/>
<name>A0A2M8GLI1_9BACT</name>
<keyword evidence="4" id="KW-0312">Gluconeogenesis</keyword>
<dbReference type="InterPro" id="IPR010551">
    <property type="entry name" value="G6P_isomerase_prok"/>
</dbReference>
<protein>
    <recommendedName>
        <fullName evidence="3">glucose-6-phosphate isomerase</fullName>
        <ecNumber evidence="3">5.3.1.9</ecNumber>
    </recommendedName>
</protein>
<evidence type="ECO:0000256" key="3">
    <source>
        <dbReference type="ARBA" id="ARBA00011952"/>
    </source>
</evidence>
<dbReference type="EC" id="5.3.1.9" evidence="3"/>
<feature type="domain" description="Glucose-6-phosphate isomerase prokaryote" evidence="7">
    <location>
        <begin position="43"/>
        <end position="175"/>
    </location>
</feature>
<keyword evidence="5" id="KW-0324">Glycolysis</keyword>
<reference evidence="9" key="1">
    <citation type="submission" date="2017-09" db="EMBL/GenBank/DDBJ databases">
        <title>Depth-based differentiation of microbial function through sediment-hosted aquifers and enrichment of novel symbionts in the deep terrestrial subsurface.</title>
        <authorList>
            <person name="Probst A.J."/>
            <person name="Ladd B."/>
            <person name="Jarett J.K."/>
            <person name="Geller-Mcgrath D.E."/>
            <person name="Sieber C.M.K."/>
            <person name="Emerson J.B."/>
            <person name="Anantharaman K."/>
            <person name="Thomas B.C."/>
            <person name="Malmstrom R."/>
            <person name="Stieglmeier M."/>
            <person name="Klingl A."/>
            <person name="Woyke T."/>
            <person name="Ryan C.M."/>
            <person name="Banfield J.F."/>
        </authorList>
    </citation>
    <scope>NUCLEOTIDE SEQUENCE [LARGE SCALE GENOMIC DNA]</scope>
</reference>
<gene>
    <name evidence="8" type="ORF">CO007_04860</name>
</gene>
<dbReference type="InterPro" id="IPR014710">
    <property type="entry name" value="RmlC-like_jellyroll"/>
</dbReference>
<dbReference type="Gene3D" id="2.60.120.10">
    <property type="entry name" value="Jelly Rolls"/>
    <property type="match status" value="1"/>
</dbReference>